<sequence>MSWIFSTLTLSVLGQVTNSKSSFEVRIKIERAYSQRSMARIMQLKQQLQTLKKGSDSISDFVMKLKVVIDANASTGEVVSDKDMIMSLLNGVEEMEEVIQITISEVKDVEEIEKEDMGAKTTRCFIVNSAQNQVMVFSIAIDDLINNFRKVLVMEIKALSLGMEIKPTSGI</sequence>
<evidence type="ECO:0000313" key="2">
    <source>
        <dbReference type="EMBL" id="KAK2652706.1"/>
    </source>
</evidence>
<dbReference type="Pfam" id="PF14223">
    <property type="entry name" value="Retrotran_gag_2"/>
    <property type="match status" value="1"/>
</dbReference>
<reference evidence="2" key="1">
    <citation type="journal article" date="2023" name="Plant J.">
        <title>Genome sequences and population genomics provide insights into the demographic history, inbreeding, and mutation load of two 'living fossil' tree species of Dipteronia.</title>
        <authorList>
            <person name="Feng Y."/>
            <person name="Comes H.P."/>
            <person name="Chen J."/>
            <person name="Zhu S."/>
            <person name="Lu R."/>
            <person name="Zhang X."/>
            <person name="Li P."/>
            <person name="Qiu J."/>
            <person name="Olsen K.M."/>
            <person name="Qiu Y."/>
        </authorList>
    </citation>
    <scope>NUCLEOTIDE SEQUENCE</scope>
    <source>
        <strain evidence="2">KIB01</strain>
    </source>
</reference>
<dbReference type="EMBL" id="JANJYI010000004">
    <property type="protein sequence ID" value="KAK2652706.1"/>
    <property type="molecule type" value="Genomic_DNA"/>
</dbReference>
<dbReference type="Proteomes" id="UP001280121">
    <property type="component" value="Unassembled WGS sequence"/>
</dbReference>
<feature type="signal peptide" evidence="1">
    <location>
        <begin position="1"/>
        <end position="19"/>
    </location>
</feature>
<keyword evidence="3" id="KW-1185">Reference proteome</keyword>
<feature type="chain" id="PRO_5042209322" description="Retrotransposon gag domain-containing protein" evidence="1">
    <location>
        <begin position="20"/>
        <end position="171"/>
    </location>
</feature>
<comment type="caution">
    <text evidence="2">The sequence shown here is derived from an EMBL/GenBank/DDBJ whole genome shotgun (WGS) entry which is preliminary data.</text>
</comment>
<evidence type="ECO:0000313" key="3">
    <source>
        <dbReference type="Proteomes" id="UP001280121"/>
    </source>
</evidence>
<evidence type="ECO:0008006" key="4">
    <source>
        <dbReference type="Google" id="ProtNLM"/>
    </source>
</evidence>
<gene>
    <name evidence="2" type="ORF">Ddye_012562</name>
</gene>
<dbReference type="PANTHER" id="PTHR47481">
    <property type="match status" value="1"/>
</dbReference>
<accession>A0AAE0CIS6</accession>
<evidence type="ECO:0000256" key="1">
    <source>
        <dbReference type="SAM" id="SignalP"/>
    </source>
</evidence>
<name>A0AAE0CIS6_9ROSI</name>
<protein>
    <recommendedName>
        <fullName evidence="4">Retrotransposon gag domain-containing protein</fullName>
    </recommendedName>
</protein>
<organism evidence="2 3">
    <name type="scientific">Dipteronia dyeriana</name>
    <dbReference type="NCBI Taxonomy" id="168575"/>
    <lineage>
        <taxon>Eukaryota</taxon>
        <taxon>Viridiplantae</taxon>
        <taxon>Streptophyta</taxon>
        <taxon>Embryophyta</taxon>
        <taxon>Tracheophyta</taxon>
        <taxon>Spermatophyta</taxon>
        <taxon>Magnoliopsida</taxon>
        <taxon>eudicotyledons</taxon>
        <taxon>Gunneridae</taxon>
        <taxon>Pentapetalae</taxon>
        <taxon>rosids</taxon>
        <taxon>malvids</taxon>
        <taxon>Sapindales</taxon>
        <taxon>Sapindaceae</taxon>
        <taxon>Hippocastanoideae</taxon>
        <taxon>Acereae</taxon>
        <taxon>Dipteronia</taxon>
    </lineage>
</organism>
<dbReference type="PANTHER" id="PTHR47481:SF22">
    <property type="entry name" value="RETROTRANSPOSON GAG DOMAIN-CONTAINING PROTEIN"/>
    <property type="match status" value="1"/>
</dbReference>
<dbReference type="AlphaFoldDB" id="A0AAE0CIS6"/>
<proteinExistence type="predicted"/>
<keyword evidence="1" id="KW-0732">Signal</keyword>